<evidence type="ECO:0000256" key="5">
    <source>
        <dbReference type="ARBA" id="ARBA00023004"/>
    </source>
</evidence>
<reference evidence="8" key="1">
    <citation type="journal article" date="2019" name="Int. J. Syst. Evol. Microbiol.">
        <title>The Global Catalogue of Microorganisms (GCM) 10K type strain sequencing project: providing services to taxonomists for standard genome sequencing and annotation.</title>
        <authorList>
            <consortium name="The Broad Institute Genomics Platform"/>
            <consortium name="The Broad Institute Genome Sequencing Center for Infectious Disease"/>
            <person name="Wu L."/>
            <person name="Ma J."/>
        </authorList>
    </citation>
    <scope>NUCLEOTIDE SEQUENCE [LARGE SCALE GENOMIC DNA]</scope>
    <source>
        <strain evidence="8">KCTC 42964</strain>
    </source>
</reference>
<feature type="domain" description="TauD/TfdA-like" evidence="6">
    <location>
        <begin position="16"/>
        <end position="290"/>
    </location>
</feature>
<dbReference type="PANTHER" id="PTHR30468">
    <property type="entry name" value="ALPHA-KETOGLUTARATE-DEPENDENT SULFONATE DIOXYGENASE"/>
    <property type="match status" value="1"/>
</dbReference>
<keyword evidence="2" id="KW-0479">Metal-binding</keyword>
<dbReference type="SUPFAM" id="SSF51197">
    <property type="entry name" value="Clavaminate synthase-like"/>
    <property type="match status" value="1"/>
</dbReference>
<accession>A0ABV7L003</accession>
<dbReference type="Gene3D" id="3.60.130.10">
    <property type="entry name" value="Clavaminate synthase-like"/>
    <property type="match status" value="1"/>
</dbReference>
<evidence type="ECO:0000259" key="6">
    <source>
        <dbReference type="Pfam" id="PF02668"/>
    </source>
</evidence>
<dbReference type="InterPro" id="IPR042098">
    <property type="entry name" value="TauD-like_sf"/>
</dbReference>
<sequence>MSAAAQSQTVAQAMPQVRQLAPEIGAEVTGIDVGAGLDAASFDLLHRTWLERGVLLLRGQSLDEPGLVAFSRRFGELEAPPAGEKRTRAEGGGAAMPEVWIISNVLENGQPIGALGAGEAEWHTDMAYIERPPTASILYAREVPSAGGDTYWANMKAAWDALPDDLRCAIDGRRIKHDTAYTSAGTLRKGAQPVTDPLTCPGVWHPAVRTHPETGDRTLFLGRRRNAAIDGLGLADSDALMDRLIAFATQDRFTYRHAWRPGDLLIWDNRSTMHRRDAFDASSRRVMLRTQIRGTDVPH</sequence>
<gene>
    <name evidence="7" type="ORF">ACFOGJ_12090</name>
</gene>
<evidence type="ECO:0000313" key="7">
    <source>
        <dbReference type="EMBL" id="MFC3227978.1"/>
    </source>
</evidence>
<dbReference type="InterPro" id="IPR051323">
    <property type="entry name" value="AtsK-like"/>
</dbReference>
<name>A0ABV7L003_9PROT</name>
<proteinExistence type="inferred from homology"/>
<comment type="caution">
    <text evidence="7">The sequence shown here is derived from an EMBL/GenBank/DDBJ whole genome shotgun (WGS) entry which is preliminary data.</text>
</comment>
<keyword evidence="3 7" id="KW-0223">Dioxygenase</keyword>
<dbReference type="EMBL" id="JBHRTR010000026">
    <property type="protein sequence ID" value="MFC3227978.1"/>
    <property type="molecule type" value="Genomic_DNA"/>
</dbReference>
<dbReference type="PANTHER" id="PTHR30468:SF1">
    <property type="entry name" value="ALPHA-KETOGLUTARATE-DEPENDENT SULFONATE DIOXYGENASE"/>
    <property type="match status" value="1"/>
</dbReference>
<dbReference type="Proteomes" id="UP001595528">
    <property type="component" value="Unassembled WGS sequence"/>
</dbReference>
<dbReference type="GO" id="GO:0051213">
    <property type="term" value="F:dioxygenase activity"/>
    <property type="evidence" value="ECO:0007669"/>
    <property type="project" value="UniProtKB-KW"/>
</dbReference>
<evidence type="ECO:0000256" key="1">
    <source>
        <dbReference type="ARBA" id="ARBA00005896"/>
    </source>
</evidence>
<dbReference type="InterPro" id="IPR003819">
    <property type="entry name" value="TauD/TfdA-like"/>
</dbReference>
<keyword evidence="5" id="KW-0408">Iron</keyword>
<evidence type="ECO:0000313" key="8">
    <source>
        <dbReference type="Proteomes" id="UP001595528"/>
    </source>
</evidence>
<dbReference type="Pfam" id="PF02668">
    <property type="entry name" value="TauD"/>
    <property type="match status" value="1"/>
</dbReference>
<evidence type="ECO:0000256" key="2">
    <source>
        <dbReference type="ARBA" id="ARBA00022723"/>
    </source>
</evidence>
<protein>
    <submittedName>
        <fullName evidence="7">TauD/TfdA dioxygenase family protein</fullName>
    </submittedName>
</protein>
<organism evidence="7 8">
    <name type="scientific">Marinibaculum pumilum</name>
    <dbReference type="NCBI Taxonomy" id="1766165"/>
    <lineage>
        <taxon>Bacteria</taxon>
        <taxon>Pseudomonadati</taxon>
        <taxon>Pseudomonadota</taxon>
        <taxon>Alphaproteobacteria</taxon>
        <taxon>Rhodospirillales</taxon>
        <taxon>Rhodospirillaceae</taxon>
        <taxon>Marinibaculum</taxon>
    </lineage>
</organism>
<dbReference type="RefSeq" id="WP_379900647.1">
    <property type="nucleotide sequence ID" value="NZ_JBHRTR010000026.1"/>
</dbReference>
<keyword evidence="8" id="KW-1185">Reference proteome</keyword>
<comment type="similarity">
    <text evidence="1">Belongs to the TfdA dioxygenase family.</text>
</comment>
<evidence type="ECO:0000256" key="4">
    <source>
        <dbReference type="ARBA" id="ARBA00023002"/>
    </source>
</evidence>
<keyword evidence="4" id="KW-0560">Oxidoreductase</keyword>
<evidence type="ECO:0000256" key="3">
    <source>
        <dbReference type="ARBA" id="ARBA00022964"/>
    </source>
</evidence>